<evidence type="ECO:0000313" key="4">
    <source>
        <dbReference type="Proteomes" id="UP000304951"/>
    </source>
</evidence>
<feature type="region of interest" description="Disordered" evidence="1">
    <location>
        <begin position="505"/>
        <end position="529"/>
    </location>
</feature>
<name>A0A4S8S3M2_AURPU</name>
<protein>
    <recommendedName>
        <fullName evidence="2">DUF7730 domain-containing protein</fullName>
    </recommendedName>
</protein>
<evidence type="ECO:0000313" key="3">
    <source>
        <dbReference type="EMBL" id="THV64670.1"/>
    </source>
</evidence>
<dbReference type="Proteomes" id="UP000304951">
    <property type="component" value="Unassembled WGS sequence"/>
</dbReference>
<accession>A0A4S8S3M2</accession>
<proteinExistence type="predicted"/>
<dbReference type="InterPro" id="IPR056632">
    <property type="entry name" value="DUF7730"/>
</dbReference>
<dbReference type="EMBL" id="QZAF01000805">
    <property type="protein sequence ID" value="THV64670.1"/>
    <property type="molecule type" value="Genomic_DNA"/>
</dbReference>
<dbReference type="AlphaFoldDB" id="A0A4S8S3M2"/>
<dbReference type="Pfam" id="PF24864">
    <property type="entry name" value="DUF7730"/>
    <property type="match status" value="1"/>
</dbReference>
<feature type="compositionally biased region" description="Basic and acidic residues" evidence="1">
    <location>
        <begin position="505"/>
        <end position="521"/>
    </location>
</feature>
<evidence type="ECO:0000259" key="2">
    <source>
        <dbReference type="Pfam" id="PF24864"/>
    </source>
</evidence>
<dbReference type="PANTHER" id="PTHR38790">
    <property type="entry name" value="2EXR DOMAIN-CONTAINING PROTEIN-RELATED"/>
    <property type="match status" value="1"/>
</dbReference>
<organism evidence="3 4">
    <name type="scientific">Aureobasidium pullulans</name>
    <name type="common">Black yeast</name>
    <name type="synonym">Pullularia pullulans</name>
    <dbReference type="NCBI Taxonomy" id="5580"/>
    <lineage>
        <taxon>Eukaryota</taxon>
        <taxon>Fungi</taxon>
        <taxon>Dikarya</taxon>
        <taxon>Ascomycota</taxon>
        <taxon>Pezizomycotina</taxon>
        <taxon>Dothideomycetes</taxon>
        <taxon>Dothideomycetidae</taxon>
        <taxon>Dothideales</taxon>
        <taxon>Saccotheciaceae</taxon>
        <taxon>Aureobasidium</taxon>
    </lineage>
</organism>
<gene>
    <name evidence="3" type="ORF">D6D28_09731</name>
</gene>
<comment type="caution">
    <text evidence="3">The sequence shown here is derived from an EMBL/GenBank/DDBJ whole genome shotgun (WGS) entry which is preliminary data.</text>
</comment>
<evidence type="ECO:0000256" key="1">
    <source>
        <dbReference type="SAM" id="MobiDB-lite"/>
    </source>
</evidence>
<reference evidence="3 4" key="1">
    <citation type="submission" date="2018-10" db="EMBL/GenBank/DDBJ databases">
        <title>Fifty Aureobasidium pullulans genomes reveal a recombining polyextremotolerant generalist.</title>
        <authorList>
            <person name="Gostincar C."/>
            <person name="Turk M."/>
            <person name="Zajc J."/>
            <person name="Gunde-Cimerman N."/>
        </authorList>
    </citation>
    <scope>NUCLEOTIDE SEQUENCE [LARGE SCALE GENOMIC DNA]</scope>
    <source>
        <strain evidence="3 4">EXF-11900</strain>
    </source>
</reference>
<feature type="domain" description="DUF7730" evidence="2">
    <location>
        <begin position="159"/>
        <end position="366"/>
    </location>
</feature>
<sequence length="529" mass="60531">MQPPSLARDHGTFNADIRSIKKLSKMAPESAPKRRGWWNKPNISAATRAMAASFGKKKKNNKNTPLKESTPLVIPDDLSLTGACALEPLYGDEPVEAKLEQDVAHLVEPTKQTQDYAGPGSIFRIRNNVFDLPKVKSKPRDRLRSMYKKRTAGNSLTGFFSLPTEIRNQIYGYIFHERLIIIKHNEAWVSSKGTPLTDALDEYRPKGSRSKILKCIRIVNISSKKTPAEAERKFARSRGVSYDGIPGQKPLSREGVNWKTSICNLPLVCKRINAEAAPIMYGTTAFYFDNAQRLRAFLNTVSPTNLACITKLYVHVRVYGIPVKACDLVWEKEHIECWISVFKLIAKKMTNLRAMRVTFTMRSLTDGLKRAFKPARYNTDWKERAGYMLMLKPLSSLSMLKDLRVVIKAADDYMQQFQEGLAHMLYSFWRLANIQPIHQLKIKVEALHQQYFQEMHHGLEKAMKDVARSEKVDKSFAPVCLAVRQYMDFMLDPVGSMLMMEYEKKKEEEREEAEKGKEVKKQKGKKSKL</sequence>